<keyword evidence="4" id="KW-1003">Cell membrane</keyword>
<evidence type="ECO:0000256" key="7">
    <source>
        <dbReference type="ARBA" id="ARBA00022723"/>
    </source>
</evidence>
<keyword evidence="5" id="KW-0349">Heme</keyword>
<organism evidence="15 16">
    <name type="scientific">Hylemonella gracilis str. Niagara R</name>
    <dbReference type="NCBI Taxonomy" id="1458275"/>
    <lineage>
        <taxon>Bacteria</taxon>
        <taxon>Pseudomonadati</taxon>
        <taxon>Pseudomonadota</taxon>
        <taxon>Betaproteobacteria</taxon>
        <taxon>Burkholderiales</taxon>
        <taxon>Comamonadaceae</taxon>
        <taxon>Hylemonella</taxon>
    </lineage>
</organism>
<evidence type="ECO:0000256" key="4">
    <source>
        <dbReference type="ARBA" id="ARBA00022475"/>
    </source>
</evidence>
<dbReference type="PANTHER" id="PTHR30529">
    <property type="entry name" value="CYTOCHROME B561"/>
    <property type="match status" value="1"/>
</dbReference>
<evidence type="ECO:0000313" key="16">
    <source>
        <dbReference type="Proteomes" id="UP000023268"/>
    </source>
</evidence>
<dbReference type="SUPFAM" id="SSF81342">
    <property type="entry name" value="Transmembrane di-heme cytochromes"/>
    <property type="match status" value="1"/>
</dbReference>
<gene>
    <name evidence="15" type="ORF">AZ34_16255</name>
</gene>
<proteinExistence type="inferred from homology"/>
<feature type="transmembrane region" description="Helical" evidence="13">
    <location>
        <begin position="54"/>
        <end position="72"/>
    </location>
</feature>
<keyword evidence="10" id="KW-0408">Iron</keyword>
<dbReference type="InterPro" id="IPR052168">
    <property type="entry name" value="Cytochrome_b561_oxidase"/>
</dbReference>
<dbReference type="GO" id="GO:0009055">
    <property type="term" value="F:electron transfer activity"/>
    <property type="evidence" value="ECO:0007669"/>
    <property type="project" value="InterPro"/>
</dbReference>
<dbReference type="GO" id="GO:0046872">
    <property type="term" value="F:metal ion binding"/>
    <property type="evidence" value="ECO:0007669"/>
    <property type="project" value="UniProtKB-KW"/>
</dbReference>
<evidence type="ECO:0000256" key="8">
    <source>
        <dbReference type="ARBA" id="ARBA00022982"/>
    </source>
</evidence>
<keyword evidence="6 13" id="KW-0812">Transmembrane</keyword>
<dbReference type="STRING" id="1458275.AZ34_16255"/>
<feature type="transmembrane region" description="Helical" evidence="13">
    <location>
        <begin position="12"/>
        <end position="34"/>
    </location>
</feature>
<feature type="transmembrane region" description="Helical" evidence="13">
    <location>
        <begin position="103"/>
        <end position="134"/>
    </location>
</feature>
<evidence type="ECO:0000256" key="11">
    <source>
        <dbReference type="ARBA" id="ARBA00023136"/>
    </source>
</evidence>
<comment type="caution">
    <text evidence="15">The sequence shown here is derived from an EMBL/GenBank/DDBJ whole genome shotgun (WGS) entry which is preliminary data.</text>
</comment>
<dbReference type="Gene3D" id="1.20.950.20">
    <property type="entry name" value="Transmembrane di-heme cytochromes, Chain C"/>
    <property type="match status" value="1"/>
</dbReference>
<accession>A0A016XK32</accession>
<evidence type="ECO:0000256" key="10">
    <source>
        <dbReference type="ARBA" id="ARBA00023004"/>
    </source>
</evidence>
<keyword evidence="3" id="KW-0813">Transport</keyword>
<keyword evidence="7" id="KW-0479">Metal-binding</keyword>
<name>A0A016XK32_9BURK</name>
<evidence type="ECO:0000259" key="14">
    <source>
        <dbReference type="Pfam" id="PF01292"/>
    </source>
</evidence>
<dbReference type="InterPro" id="IPR011577">
    <property type="entry name" value="Cyt_b561_bac/Ni-Hgenase"/>
</dbReference>
<evidence type="ECO:0000256" key="6">
    <source>
        <dbReference type="ARBA" id="ARBA00022692"/>
    </source>
</evidence>
<comment type="similarity">
    <text evidence="12">Belongs to the cytochrome b561 family.</text>
</comment>
<dbReference type="eggNOG" id="COG3038">
    <property type="taxonomic scope" value="Bacteria"/>
</dbReference>
<evidence type="ECO:0000256" key="3">
    <source>
        <dbReference type="ARBA" id="ARBA00022448"/>
    </source>
</evidence>
<dbReference type="EMBL" id="JEMG01000001">
    <property type="protein sequence ID" value="EYC52454.1"/>
    <property type="molecule type" value="Genomic_DNA"/>
</dbReference>
<dbReference type="Pfam" id="PF01292">
    <property type="entry name" value="Ni_hydr_CYTB"/>
    <property type="match status" value="1"/>
</dbReference>
<evidence type="ECO:0000256" key="9">
    <source>
        <dbReference type="ARBA" id="ARBA00022989"/>
    </source>
</evidence>
<evidence type="ECO:0000256" key="12">
    <source>
        <dbReference type="ARBA" id="ARBA00037975"/>
    </source>
</evidence>
<dbReference type="GO" id="GO:0005886">
    <property type="term" value="C:plasma membrane"/>
    <property type="evidence" value="ECO:0007669"/>
    <property type="project" value="UniProtKB-SubCell"/>
</dbReference>
<evidence type="ECO:0000256" key="2">
    <source>
        <dbReference type="ARBA" id="ARBA00004651"/>
    </source>
</evidence>
<comment type="cofactor">
    <cofactor evidence="1">
        <name>heme b</name>
        <dbReference type="ChEBI" id="CHEBI:60344"/>
    </cofactor>
</comment>
<keyword evidence="8" id="KW-0249">Electron transport</keyword>
<dbReference type="PANTHER" id="PTHR30529:SF1">
    <property type="entry name" value="CYTOCHROME B561 HOMOLOG 2"/>
    <property type="match status" value="1"/>
</dbReference>
<feature type="transmembrane region" description="Helical" evidence="13">
    <location>
        <begin position="154"/>
        <end position="171"/>
    </location>
</feature>
<dbReference type="Proteomes" id="UP000023268">
    <property type="component" value="Unassembled WGS sequence"/>
</dbReference>
<dbReference type="AlphaFoldDB" id="A0A016XK32"/>
<dbReference type="RefSeq" id="WP_197026578.1">
    <property type="nucleotide sequence ID" value="NZ_JEMG01000001.1"/>
</dbReference>
<evidence type="ECO:0000256" key="5">
    <source>
        <dbReference type="ARBA" id="ARBA00022617"/>
    </source>
</evidence>
<comment type="subcellular location">
    <subcellularLocation>
        <location evidence="2">Cell membrane</location>
        <topology evidence="2">Multi-pass membrane protein</topology>
    </subcellularLocation>
</comment>
<evidence type="ECO:0000256" key="13">
    <source>
        <dbReference type="SAM" id="Phobius"/>
    </source>
</evidence>
<evidence type="ECO:0000256" key="1">
    <source>
        <dbReference type="ARBA" id="ARBA00001970"/>
    </source>
</evidence>
<keyword evidence="11 13" id="KW-0472">Membrane</keyword>
<evidence type="ECO:0000313" key="15">
    <source>
        <dbReference type="EMBL" id="EYC52454.1"/>
    </source>
</evidence>
<dbReference type="InterPro" id="IPR016174">
    <property type="entry name" value="Di-haem_cyt_TM"/>
</dbReference>
<dbReference type="GO" id="GO:0022904">
    <property type="term" value="P:respiratory electron transport chain"/>
    <property type="evidence" value="ECO:0007669"/>
    <property type="project" value="InterPro"/>
</dbReference>
<feature type="domain" description="Cytochrome b561 bacterial/Ni-hydrogenase" evidence="14">
    <location>
        <begin position="13"/>
        <end position="188"/>
    </location>
</feature>
<keyword evidence="9 13" id="KW-1133">Transmembrane helix</keyword>
<sequence>MNTSSTSMPPIARYNGLAIVLHWTLGLVLIGLFALGVYMADLPFSPERLKLFNWHKWVGILVLALSFVRLFWRLIRPAPALPPGIAQAMPAWQRLAHHGTHGVLYVLFFAVPLLGWAYSSATGFSVVLFGVLPLPDFVGKDAALAETLKEAHEIGAYLMALFVLLHVAAALKHQWLDRDGLIGRMWFGRS</sequence>
<dbReference type="GO" id="GO:0020037">
    <property type="term" value="F:heme binding"/>
    <property type="evidence" value="ECO:0007669"/>
    <property type="project" value="TreeGrafter"/>
</dbReference>
<protein>
    <submittedName>
        <fullName evidence="15">Cytochrome B561</fullName>
    </submittedName>
</protein>
<reference evidence="15 16" key="1">
    <citation type="submission" date="2014-02" db="EMBL/GenBank/DDBJ databases">
        <title>Draft Genome of Hylemonella gracilis isolated from the Niagara River.</title>
        <authorList>
            <person name="Pawlowski D.R."/>
            <person name="Koudelka G.B."/>
        </authorList>
    </citation>
    <scope>NUCLEOTIDE SEQUENCE [LARGE SCALE GENOMIC DNA]</scope>
    <source>
        <strain evidence="15 16">Niagara R</strain>
    </source>
</reference>